<reference evidence="1 2" key="1">
    <citation type="submission" date="2021-07" db="EMBL/GenBank/DDBJ databases">
        <authorList>
            <person name="So Y."/>
        </authorList>
    </citation>
    <scope>NUCLEOTIDE SEQUENCE [LARGE SCALE GENOMIC DNA]</scope>
    <source>
        <strain evidence="1 2">Y3S6</strain>
    </source>
</reference>
<organism evidence="1 2">
    <name type="scientific">Billgrantia antri</name>
    <dbReference type="NCBI Taxonomy" id="2846777"/>
    <lineage>
        <taxon>Bacteria</taxon>
        <taxon>Pseudomonadati</taxon>
        <taxon>Pseudomonadota</taxon>
        <taxon>Gammaproteobacteria</taxon>
        <taxon>Oceanospirillales</taxon>
        <taxon>Halomonadaceae</taxon>
        <taxon>Billgrantia</taxon>
    </lineage>
</organism>
<gene>
    <name evidence="1" type="ORF">KPL81_16700</name>
</gene>
<evidence type="ECO:0000313" key="1">
    <source>
        <dbReference type="EMBL" id="MBW6392796.1"/>
    </source>
</evidence>
<comment type="caution">
    <text evidence="1">The sequence shown here is derived from an EMBL/GenBank/DDBJ whole genome shotgun (WGS) entry which is preliminary data.</text>
</comment>
<accession>A0ABS6ZRT5</accession>
<proteinExistence type="predicted"/>
<name>A0ABS6ZRT5_9GAMM</name>
<dbReference type="RefSeq" id="WP_209475679.1">
    <property type="nucleotide sequence ID" value="NZ_JAHYCA010000006.1"/>
</dbReference>
<dbReference type="Proteomes" id="UP000769617">
    <property type="component" value="Unassembled WGS sequence"/>
</dbReference>
<dbReference type="EMBL" id="JAHYCA010000006">
    <property type="protein sequence ID" value="MBW6392796.1"/>
    <property type="molecule type" value="Genomic_DNA"/>
</dbReference>
<keyword evidence="2" id="KW-1185">Reference proteome</keyword>
<protein>
    <submittedName>
        <fullName evidence="1">Uncharacterized protein</fullName>
    </submittedName>
</protein>
<evidence type="ECO:0000313" key="2">
    <source>
        <dbReference type="Proteomes" id="UP000769617"/>
    </source>
</evidence>
<sequence>MSYRTHTAIRGVTPPLQICDATPGSVRLAREYPRQDTSLSQEEWELLQLYREEARHDLFRRSFLLVSERYLKGELPATNPAP</sequence>